<evidence type="ECO:0000256" key="1">
    <source>
        <dbReference type="ARBA" id="ARBA00006611"/>
    </source>
</evidence>
<dbReference type="InterPro" id="IPR027417">
    <property type="entry name" value="P-loop_NTPase"/>
</dbReference>
<dbReference type="InterPro" id="IPR037257">
    <property type="entry name" value="T2SS_E_N_sf"/>
</dbReference>
<protein>
    <submittedName>
        <fullName evidence="6">Toxin coregulated pilus biosynthesis protein T</fullName>
    </submittedName>
</protein>
<dbReference type="GO" id="GO:0005524">
    <property type="term" value="F:ATP binding"/>
    <property type="evidence" value="ECO:0007669"/>
    <property type="project" value="UniProtKB-KW"/>
</dbReference>
<dbReference type="Gene3D" id="3.30.450.90">
    <property type="match status" value="1"/>
</dbReference>
<reference evidence="6 7" key="1">
    <citation type="submission" date="2017-04" db="EMBL/GenBank/DDBJ databases">
        <title>Genome Sequence of Marinobacter salarius strain SMR5 Isolated from a culture of the Diatom Skeletonema marinoi.</title>
        <authorList>
            <person name="Topel M."/>
            <person name="Pinder M.I.M."/>
            <person name="Johansson O.N."/>
            <person name="Kourtchenko O."/>
            <person name="Godhe A."/>
            <person name="Clarke A.K."/>
        </authorList>
    </citation>
    <scope>NUCLEOTIDE SEQUENCE [LARGE SCALE GENOMIC DNA]</scope>
    <source>
        <strain evidence="6 7">SMR5</strain>
        <plasmid evidence="7">Plasmid psmr5</plasmid>
    </source>
</reference>
<evidence type="ECO:0000259" key="5">
    <source>
        <dbReference type="SMART" id="SM00382"/>
    </source>
</evidence>
<keyword evidence="6" id="KW-0614">Plasmid</keyword>
<dbReference type="GeneID" id="77258171"/>
<dbReference type="RefSeq" id="WP_085682246.1">
    <property type="nucleotide sequence ID" value="NZ_CP020932.1"/>
</dbReference>
<dbReference type="AlphaFoldDB" id="A0A1W6KFT1"/>
<dbReference type="Proteomes" id="UP000193100">
    <property type="component" value="Plasmid pSMR5"/>
</dbReference>
<dbReference type="Gene3D" id="3.40.50.300">
    <property type="entry name" value="P-loop containing nucleotide triphosphate hydrolases"/>
    <property type="match status" value="1"/>
</dbReference>
<evidence type="ECO:0000313" key="6">
    <source>
        <dbReference type="EMBL" id="ARM86295.1"/>
    </source>
</evidence>
<evidence type="ECO:0000256" key="2">
    <source>
        <dbReference type="ARBA" id="ARBA00022741"/>
    </source>
</evidence>
<accession>A0A1W6KFT1</accession>
<dbReference type="SMART" id="SM00382">
    <property type="entry name" value="AAA"/>
    <property type="match status" value="1"/>
</dbReference>
<evidence type="ECO:0000256" key="4">
    <source>
        <dbReference type="SAM" id="MobiDB-lite"/>
    </source>
</evidence>
<sequence>MVSGDSKPLGSILVEQGLITKSVLKRALDKQGELRKQGRPVQLGSLLVKAGKIQEHELKAALDAQKSNKVGALQSRSEVEEVFGQLTVQTQSAKTDAPFVDRGYANRIIVAENPEGKPLILVSPEFQKDYKNVVMEVRSRIIKAYGGESGRPVSPKLVFVTDDLLEVYGAKSGVGDGGPDDGSRTDEEKDFEETVKSAYRAGAVDLHFFRKRDVCTVRLRINGSLRTYAEWNPKKADRVLGVGFSSFGSGGAYSGWDQKIKQRRRININVDQYINLYGRYEHAPGDDGTYHACIRILPNDKRDVNKPIDMRALGLSGAMVNAIEAAISEPSGMVILSGPTGSGKSTTLAAMVKFINRGGDVNVLTVESPIERELPAFQTSVSDDDDADSNEFASGIKSMLRRDPDVGLIGELRDQMSASAAATGVQTGHTLLTTVHAQSGIEIVERLCSPSMGLPPDTVGSPSFINALIFQMLLPVMDDDTKIRLTEKNIDDFMSRRQKDRFIRLFPDFARKPIYVRGSSEEYPEGVSSMTLCAEVVIPDDRLRAMFRKMELAEAMEYWRSMGDIENTKPDDRVHGYSSCDHAISKVEAGMIDPRDLEGYFGHLDVIARKRKAYLKAQKMQEAV</sequence>
<dbReference type="GO" id="GO:0005886">
    <property type="term" value="C:plasma membrane"/>
    <property type="evidence" value="ECO:0007669"/>
    <property type="project" value="TreeGrafter"/>
</dbReference>
<proteinExistence type="inferred from homology"/>
<feature type="domain" description="AAA+ ATPase" evidence="5">
    <location>
        <begin position="330"/>
        <end position="457"/>
    </location>
</feature>
<keyword evidence="2" id="KW-0547">Nucleotide-binding</keyword>
<dbReference type="InterPro" id="IPR001482">
    <property type="entry name" value="T2SS/T4SS_dom"/>
</dbReference>
<dbReference type="PANTHER" id="PTHR30258:SF3">
    <property type="entry name" value="SLL1921 PROTEIN"/>
    <property type="match status" value="1"/>
</dbReference>
<comment type="similarity">
    <text evidence="1">Belongs to the GSP E family.</text>
</comment>
<dbReference type="PANTHER" id="PTHR30258">
    <property type="entry name" value="TYPE II SECRETION SYSTEM PROTEIN GSPE-RELATED"/>
    <property type="match status" value="1"/>
</dbReference>
<geneLocation type="plasmid" evidence="7">
    <name>psmr5</name>
</geneLocation>
<dbReference type="SUPFAM" id="SSF52540">
    <property type="entry name" value="P-loop containing nucleoside triphosphate hydrolases"/>
    <property type="match status" value="1"/>
</dbReference>
<evidence type="ECO:0000313" key="7">
    <source>
        <dbReference type="Proteomes" id="UP000193100"/>
    </source>
</evidence>
<organism evidence="6 7">
    <name type="scientific">Marinobacter salarius</name>
    <dbReference type="NCBI Taxonomy" id="1420917"/>
    <lineage>
        <taxon>Bacteria</taxon>
        <taxon>Pseudomonadati</taxon>
        <taxon>Pseudomonadota</taxon>
        <taxon>Gammaproteobacteria</taxon>
        <taxon>Pseudomonadales</taxon>
        <taxon>Marinobacteraceae</taxon>
        <taxon>Marinobacter</taxon>
    </lineage>
</organism>
<dbReference type="Pfam" id="PF00437">
    <property type="entry name" value="T2SSE"/>
    <property type="match status" value="1"/>
</dbReference>
<feature type="region of interest" description="Disordered" evidence="4">
    <location>
        <begin position="171"/>
        <end position="191"/>
    </location>
</feature>
<name>A0A1W6KFT1_9GAMM</name>
<dbReference type="SUPFAM" id="SSF160246">
    <property type="entry name" value="EspE N-terminal domain-like"/>
    <property type="match status" value="1"/>
</dbReference>
<dbReference type="InterPro" id="IPR003593">
    <property type="entry name" value="AAA+_ATPase"/>
</dbReference>
<feature type="compositionally biased region" description="Basic and acidic residues" evidence="4">
    <location>
        <begin position="181"/>
        <end position="191"/>
    </location>
</feature>
<dbReference type="EMBL" id="CP020932">
    <property type="protein sequence ID" value="ARM86295.1"/>
    <property type="molecule type" value="Genomic_DNA"/>
</dbReference>
<gene>
    <name evidence="6" type="primary">tcpT</name>
    <name evidence="6" type="ORF">MARSALSMR5_04278</name>
</gene>
<dbReference type="GO" id="GO:0016887">
    <property type="term" value="F:ATP hydrolysis activity"/>
    <property type="evidence" value="ECO:0007669"/>
    <property type="project" value="TreeGrafter"/>
</dbReference>
<evidence type="ECO:0000256" key="3">
    <source>
        <dbReference type="ARBA" id="ARBA00022840"/>
    </source>
</evidence>
<keyword evidence="3" id="KW-0067">ATP-binding</keyword>